<keyword evidence="8 10" id="KW-0564">Palmitate</keyword>
<keyword evidence="9 10" id="KW-0449">Lipoprotein</keyword>
<comment type="function">
    <text evidence="1">Part of the ABC transporter complex PstSACB involved in phosphate import.</text>
</comment>
<feature type="region of interest" description="Disordered" evidence="11">
    <location>
        <begin position="24"/>
        <end position="50"/>
    </location>
</feature>
<dbReference type="GO" id="GO:0042301">
    <property type="term" value="F:phosphate ion binding"/>
    <property type="evidence" value="ECO:0007669"/>
    <property type="project" value="UniProtKB-UniRule"/>
</dbReference>
<comment type="subunit">
    <text evidence="4 10">The complex is composed of two ATP-binding proteins (PstB), two transmembrane proteins (PstC and PstA) and a solute-binding protein (PstS).</text>
</comment>
<sequence>MKKTALMLLLAAIMIVAAACGGDQSSTPAEGNNDTNHESAEQQAEGSEQLEGEVAIDGSSTVFPIMEAVSEEYVAEQPKVKAPVAVSGSGGGFKRFVVGETDLSNASRPIKDKEKTLAEENGIDFVELKLAFDGLSVVVSSDNDWGTDLTVDELKQMWKEGSEVKTWKDIRPEWPEEEIKFFSPGTDSGTYDYWNEVILEDEPIRRDTQLSEDDNVLVQGIAGEKGAIGFFGYAYYLENKDKLNVVAIDNGEGAVTPDGDTIQNGEYAPLSRPLFTYVNVKSLEEKTHVYDYVTYTLNNSGALAEEVGYVALPDSDYQEQLNLIKEKAGK</sequence>
<dbReference type="SUPFAM" id="SSF53850">
    <property type="entry name" value="Periplasmic binding protein-like II"/>
    <property type="match status" value="1"/>
</dbReference>
<dbReference type="AlphaFoldDB" id="A0A1E5LFQ7"/>
<feature type="signal peptide" evidence="10">
    <location>
        <begin position="1"/>
        <end position="18"/>
    </location>
</feature>
<evidence type="ECO:0000256" key="11">
    <source>
        <dbReference type="SAM" id="MobiDB-lite"/>
    </source>
</evidence>
<evidence type="ECO:0000256" key="8">
    <source>
        <dbReference type="ARBA" id="ARBA00023139"/>
    </source>
</evidence>
<evidence type="ECO:0000256" key="2">
    <source>
        <dbReference type="ARBA" id="ARBA00004193"/>
    </source>
</evidence>
<comment type="caution">
    <text evidence="13">The sequence shown here is derived from an EMBL/GenBank/DDBJ whole genome shotgun (WGS) entry which is preliminary data.</text>
</comment>
<protein>
    <recommendedName>
        <fullName evidence="10">Phosphate-binding protein</fullName>
    </recommendedName>
</protein>
<evidence type="ECO:0000313" key="14">
    <source>
        <dbReference type="Proteomes" id="UP000095209"/>
    </source>
</evidence>
<dbReference type="CDD" id="cd13654">
    <property type="entry name" value="PBP2_phosphate_like_2"/>
    <property type="match status" value="1"/>
</dbReference>
<keyword evidence="10" id="KW-0472">Membrane</keyword>
<dbReference type="GO" id="GO:0006817">
    <property type="term" value="P:phosphate ion transport"/>
    <property type="evidence" value="ECO:0007669"/>
    <property type="project" value="UniProtKB-UniRule"/>
</dbReference>
<dbReference type="Pfam" id="PF12849">
    <property type="entry name" value="PBP_like_2"/>
    <property type="match status" value="1"/>
</dbReference>
<dbReference type="RefSeq" id="WP_069717095.1">
    <property type="nucleotide sequence ID" value="NZ_MJEH01000021.1"/>
</dbReference>
<gene>
    <name evidence="13" type="ORF">BFG57_14685</name>
</gene>
<proteinExistence type="inferred from homology"/>
<evidence type="ECO:0000259" key="12">
    <source>
        <dbReference type="Pfam" id="PF12849"/>
    </source>
</evidence>
<dbReference type="PANTHER" id="PTHR30570:SF1">
    <property type="entry name" value="PHOSPHATE-BINDING PROTEIN PSTS"/>
    <property type="match status" value="1"/>
</dbReference>
<evidence type="ECO:0000256" key="5">
    <source>
        <dbReference type="ARBA" id="ARBA00022448"/>
    </source>
</evidence>
<evidence type="ECO:0000256" key="1">
    <source>
        <dbReference type="ARBA" id="ARBA00002841"/>
    </source>
</evidence>
<dbReference type="InterPro" id="IPR011862">
    <property type="entry name" value="Phos-bd"/>
</dbReference>
<evidence type="ECO:0000256" key="4">
    <source>
        <dbReference type="ARBA" id="ARBA00011529"/>
    </source>
</evidence>
<feature type="compositionally biased region" description="Polar residues" evidence="11">
    <location>
        <begin position="24"/>
        <end position="34"/>
    </location>
</feature>
<keyword evidence="6 10" id="KW-0592">Phosphate transport</keyword>
<keyword evidence="7 10" id="KW-0732">Signal</keyword>
<accession>A0A1E5LFQ7</accession>
<dbReference type="Proteomes" id="UP000095209">
    <property type="component" value="Unassembled WGS sequence"/>
</dbReference>
<feature type="domain" description="PBP" evidence="12">
    <location>
        <begin position="45"/>
        <end position="297"/>
    </location>
</feature>
<dbReference type="InterPro" id="IPR024370">
    <property type="entry name" value="PBP_domain"/>
</dbReference>
<organism evidence="13 14">
    <name type="scientific">Bacillus solimangrovi</name>
    <dbReference type="NCBI Taxonomy" id="1305675"/>
    <lineage>
        <taxon>Bacteria</taxon>
        <taxon>Bacillati</taxon>
        <taxon>Bacillota</taxon>
        <taxon>Bacilli</taxon>
        <taxon>Bacillales</taxon>
        <taxon>Bacillaceae</taxon>
        <taxon>Bacillus</taxon>
    </lineage>
</organism>
<evidence type="ECO:0000256" key="7">
    <source>
        <dbReference type="ARBA" id="ARBA00022729"/>
    </source>
</evidence>
<evidence type="ECO:0000256" key="10">
    <source>
        <dbReference type="RuleBase" id="RU367119"/>
    </source>
</evidence>
<name>A0A1E5LFQ7_9BACI</name>
<evidence type="ECO:0000313" key="13">
    <source>
        <dbReference type="EMBL" id="OEH92917.1"/>
    </source>
</evidence>
<keyword evidence="14" id="KW-1185">Reference proteome</keyword>
<comment type="similarity">
    <text evidence="3 10">Belongs to the PstS family.</text>
</comment>
<dbReference type="PANTHER" id="PTHR30570">
    <property type="entry name" value="PERIPLASMIC PHOSPHATE BINDING COMPONENT OF PHOSPHATE ABC TRANSPORTER"/>
    <property type="match status" value="1"/>
</dbReference>
<dbReference type="EMBL" id="MJEH01000021">
    <property type="protein sequence ID" value="OEH92917.1"/>
    <property type="molecule type" value="Genomic_DNA"/>
</dbReference>
<dbReference type="NCBIfam" id="TIGR02136">
    <property type="entry name" value="ptsS_2"/>
    <property type="match status" value="1"/>
</dbReference>
<feature type="chain" id="PRO_5039760736" description="Phosphate-binding protein" evidence="10">
    <location>
        <begin position="19"/>
        <end position="330"/>
    </location>
</feature>
<dbReference type="STRING" id="1305675.BFG57_14685"/>
<evidence type="ECO:0000256" key="6">
    <source>
        <dbReference type="ARBA" id="ARBA00022592"/>
    </source>
</evidence>
<dbReference type="OrthoDB" id="9790048at2"/>
<comment type="subcellular location">
    <subcellularLocation>
        <location evidence="2 10">Cell membrane</location>
        <topology evidence="2 10">Lipid-anchor</topology>
    </subcellularLocation>
</comment>
<dbReference type="PROSITE" id="PS51257">
    <property type="entry name" value="PROKAR_LIPOPROTEIN"/>
    <property type="match status" value="1"/>
</dbReference>
<keyword evidence="10" id="KW-1003">Cell membrane</keyword>
<dbReference type="GO" id="GO:0005886">
    <property type="term" value="C:plasma membrane"/>
    <property type="evidence" value="ECO:0007669"/>
    <property type="project" value="UniProtKB-SubCell"/>
</dbReference>
<dbReference type="InterPro" id="IPR050811">
    <property type="entry name" value="Phosphate_ABC_transporter"/>
</dbReference>
<evidence type="ECO:0000256" key="3">
    <source>
        <dbReference type="ARBA" id="ARBA00008725"/>
    </source>
</evidence>
<dbReference type="Gene3D" id="3.40.190.10">
    <property type="entry name" value="Periplasmic binding protein-like II"/>
    <property type="match status" value="2"/>
</dbReference>
<feature type="compositionally biased region" description="Low complexity" evidence="11">
    <location>
        <begin position="41"/>
        <end position="50"/>
    </location>
</feature>
<evidence type="ECO:0000256" key="9">
    <source>
        <dbReference type="ARBA" id="ARBA00023288"/>
    </source>
</evidence>
<keyword evidence="5 10" id="KW-0813">Transport</keyword>
<reference evidence="13 14" key="1">
    <citation type="submission" date="2016-08" db="EMBL/GenBank/DDBJ databases">
        <title>Genome of Bacillus solimangrovi GH2-4.</title>
        <authorList>
            <person name="Lim S."/>
            <person name="Kim B.-C."/>
        </authorList>
    </citation>
    <scope>NUCLEOTIDE SEQUENCE [LARGE SCALE GENOMIC DNA]</scope>
    <source>
        <strain evidence="13 14">GH2-4</strain>
    </source>
</reference>
<comment type="function">
    <text evidence="10">Involved in the system for phosphate transport across the cytoplasmic membrane.</text>
</comment>